<gene>
    <name evidence="1" type="ORF">OCTVUL_1B000147</name>
</gene>
<dbReference type="AlphaFoldDB" id="A0AA36AVJ7"/>
<proteinExistence type="predicted"/>
<protein>
    <submittedName>
        <fullName evidence="1">Uncharacterized protein</fullName>
    </submittedName>
</protein>
<accession>A0AA36AVJ7</accession>
<name>A0AA36AVJ7_OCTVU</name>
<dbReference type="EMBL" id="OX597817">
    <property type="protein sequence ID" value="CAI9721652.1"/>
    <property type="molecule type" value="Genomic_DNA"/>
</dbReference>
<evidence type="ECO:0000313" key="2">
    <source>
        <dbReference type="Proteomes" id="UP001162480"/>
    </source>
</evidence>
<keyword evidence="2" id="KW-1185">Reference proteome</keyword>
<sequence length="79" mass="8532">MTMANRLRQLAATSPIKTARLNPSAAMEKFLAICVRIAVAQPRSPQTIYSANGFVFLICLKKPNVDGVVGTAEAKEKNV</sequence>
<dbReference type="Proteomes" id="UP001162480">
    <property type="component" value="Chromosome 4"/>
</dbReference>
<evidence type="ECO:0000313" key="1">
    <source>
        <dbReference type="EMBL" id="CAI9721652.1"/>
    </source>
</evidence>
<reference evidence="1" key="1">
    <citation type="submission" date="2023-08" db="EMBL/GenBank/DDBJ databases">
        <authorList>
            <person name="Alioto T."/>
            <person name="Alioto T."/>
            <person name="Gomez Garrido J."/>
        </authorList>
    </citation>
    <scope>NUCLEOTIDE SEQUENCE</scope>
</reference>
<organism evidence="1 2">
    <name type="scientific">Octopus vulgaris</name>
    <name type="common">Common octopus</name>
    <dbReference type="NCBI Taxonomy" id="6645"/>
    <lineage>
        <taxon>Eukaryota</taxon>
        <taxon>Metazoa</taxon>
        <taxon>Spiralia</taxon>
        <taxon>Lophotrochozoa</taxon>
        <taxon>Mollusca</taxon>
        <taxon>Cephalopoda</taxon>
        <taxon>Coleoidea</taxon>
        <taxon>Octopodiformes</taxon>
        <taxon>Octopoda</taxon>
        <taxon>Incirrata</taxon>
        <taxon>Octopodidae</taxon>
        <taxon>Octopus</taxon>
    </lineage>
</organism>